<name>A0AAW1UR01_9CUCU</name>
<reference evidence="1 2" key="1">
    <citation type="submission" date="2023-03" db="EMBL/GenBank/DDBJ databases">
        <title>Genome insight into feeding habits of ladybird beetles.</title>
        <authorList>
            <person name="Li H.-S."/>
            <person name="Huang Y.-H."/>
            <person name="Pang H."/>
        </authorList>
    </citation>
    <scope>NUCLEOTIDE SEQUENCE [LARGE SCALE GENOMIC DNA]</scope>
    <source>
        <strain evidence="1">SYSU_2023b</strain>
        <tissue evidence="1">Whole body</tissue>
    </source>
</reference>
<protein>
    <submittedName>
        <fullName evidence="1">Uncharacterized protein</fullName>
    </submittedName>
</protein>
<gene>
    <name evidence="1" type="ORF">WA026_012347</name>
</gene>
<keyword evidence="2" id="KW-1185">Reference proteome</keyword>
<sequence>MHDSFNFHRKFNEITSCYNKRNVSSIRHNNKMITDNEQLRLTWENYIKDLYQNVRPAAKNLTQQEDITGPPILVSEVKYAIANLKDEKTPGEGMVQAEVLMSII</sequence>
<organism evidence="1 2">
    <name type="scientific">Henosepilachna vigintioctopunctata</name>
    <dbReference type="NCBI Taxonomy" id="420089"/>
    <lineage>
        <taxon>Eukaryota</taxon>
        <taxon>Metazoa</taxon>
        <taxon>Ecdysozoa</taxon>
        <taxon>Arthropoda</taxon>
        <taxon>Hexapoda</taxon>
        <taxon>Insecta</taxon>
        <taxon>Pterygota</taxon>
        <taxon>Neoptera</taxon>
        <taxon>Endopterygota</taxon>
        <taxon>Coleoptera</taxon>
        <taxon>Polyphaga</taxon>
        <taxon>Cucujiformia</taxon>
        <taxon>Coccinelloidea</taxon>
        <taxon>Coccinellidae</taxon>
        <taxon>Epilachninae</taxon>
        <taxon>Epilachnini</taxon>
        <taxon>Henosepilachna</taxon>
    </lineage>
</organism>
<proteinExistence type="predicted"/>
<dbReference type="Proteomes" id="UP001431783">
    <property type="component" value="Unassembled WGS sequence"/>
</dbReference>
<accession>A0AAW1UR01</accession>
<evidence type="ECO:0000313" key="1">
    <source>
        <dbReference type="EMBL" id="KAK9885589.1"/>
    </source>
</evidence>
<dbReference type="AlphaFoldDB" id="A0AAW1UR01"/>
<evidence type="ECO:0000313" key="2">
    <source>
        <dbReference type="Proteomes" id="UP001431783"/>
    </source>
</evidence>
<dbReference type="EMBL" id="JARQZJ010000096">
    <property type="protein sequence ID" value="KAK9885589.1"/>
    <property type="molecule type" value="Genomic_DNA"/>
</dbReference>
<comment type="caution">
    <text evidence="1">The sequence shown here is derived from an EMBL/GenBank/DDBJ whole genome shotgun (WGS) entry which is preliminary data.</text>
</comment>